<evidence type="ECO:0000313" key="1">
    <source>
        <dbReference type="EMBL" id="KAL3843158.1"/>
    </source>
</evidence>
<evidence type="ECO:0000313" key="2">
    <source>
        <dbReference type="Proteomes" id="UP001634394"/>
    </source>
</evidence>
<dbReference type="AlphaFoldDB" id="A0ABD3U3H2"/>
<organism evidence="1 2">
    <name type="scientific">Sinanodonta woodiana</name>
    <name type="common">Chinese pond mussel</name>
    <name type="synonym">Anodonta woodiana</name>
    <dbReference type="NCBI Taxonomy" id="1069815"/>
    <lineage>
        <taxon>Eukaryota</taxon>
        <taxon>Metazoa</taxon>
        <taxon>Spiralia</taxon>
        <taxon>Lophotrochozoa</taxon>
        <taxon>Mollusca</taxon>
        <taxon>Bivalvia</taxon>
        <taxon>Autobranchia</taxon>
        <taxon>Heteroconchia</taxon>
        <taxon>Palaeoheterodonta</taxon>
        <taxon>Unionida</taxon>
        <taxon>Unionoidea</taxon>
        <taxon>Unionidae</taxon>
        <taxon>Unioninae</taxon>
        <taxon>Sinanodonta</taxon>
    </lineage>
</organism>
<sequence length="122" mass="13493">MVTAAVLFDILVLPKVENIVLSKIGVSIVFNTDTKEKLVVVGECIISDDKRNVVPSTVLVELKIDDNDENNIVDEYNDTVLSFALIVTSVPDSVINDEGRMNEEFGRKVLPKVDNTVLCRTN</sequence>
<dbReference type="Proteomes" id="UP001634394">
    <property type="component" value="Unassembled WGS sequence"/>
</dbReference>
<protein>
    <submittedName>
        <fullName evidence="1">Uncharacterized protein</fullName>
    </submittedName>
</protein>
<proteinExistence type="predicted"/>
<gene>
    <name evidence="1" type="ORF">ACJMK2_021109</name>
</gene>
<reference evidence="1 2" key="1">
    <citation type="submission" date="2024-11" db="EMBL/GenBank/DDBJ databases">
        <title>Chromosome-level genome assembly of the freshwater bivalve Anodonta woodiana.</title>
        <authorList>
            <person name="Chen X."/>
        </authorList>
    </citation>
    <scope>NUCLEOTIDE SEQUENCE [LARGE SCALE GENOMIC DNA]</scope>
    <source>
        <strain evidence="1">MN2024</strain>
        <tissue evidence="1">Gills</tissue>
    </source>
</reference>
<comment type="caution">
    <text evidence="1">The sequence shown here is derived from an EMBL/GenBank/DDBJ whole genome shotgun (WGS) entry which is preliminary data.</text>
</comment>
<accession>A0ABD3U3H2</accession>
<name>A0ABD3U3H2_SINWO</name>
<keyword evidence="2" id="KW-1185">Reference proteome</keyword>
<dbReference type="EMBL" id="JBJQND010000017">
    <property type="protein sequence ID" value="KAL3843158.1"/>
    <property type="molecule type" value="Genomic_DNA"/>
</dbReference>